<evidence type="ECO:0000256" key="5">
    <source>
        <dbReference type="SAM" id="SignalP"/>
    </source>
</evidence>
<keyword evidence="3" id="KW-0809">Transit peptide</keyword>
<dbReference type="PANTHER" id="PTHR28163:SF1">
    <property type="entry name" value="PROTEIN PET117 HOMOLOG, MITOCHONDRIAL"/>
    <property type="match status" value="1"/>
</dbReference>
<dbReference type="Proteomes" id="UP001166093">
    <property type="component" value="Unassembled WGS sequence"/>
</dbReference>
<evidence type="ECO:0000256" key="3">
    <source>
        <dbReference type="ARBA" id="ARBA00022946"/>
    </source>
</evidence>
<accession>A0ABS2XNT5</accession>
<dbReference type="Pfam" id="PF15786">
    <property type="entry name" value="PET117"/>
    <property type="match status" value="1"/>
</dbReference>
<dbReference type="EMBL" id="JAAWVQ010052214">
    <property type="protein sequence ID" value="MBN3275602.1"/>
    <property type="molecule type" value="Genomic_DNA"/>
</dbReference>
<feature type="chain" id="PRO_5046975766" evidence="5">
    <location>
        <begin position="23"/>
        <end position="79"/>
    </location>
</feature>
<evidence type="ECO:0000256" key="2">
    <source>
        <dbReference type="ARBA" id="ARBA00008197"/>
    </source>
</evidence>
<evidence type="ECO:0000256" key="1">
    <source>
        <dbReference type="ARBA" id="ARBA00004173"/>
    </source>
</evidence>
<dbReference type="InterPro" id="IPR031568">
    <property type="entry name" value="Pet117"/>
</dbReference>
<keyword evidence="7" id="KW-1185">Reference proteome</keyword>
<proteinExistence type="inferred from homology"/>
<evidence type="ECO:0000313" key="6">
    <source>
        <dbReference type="EMBL" id="MBN3275602.1"/>
    </source>
</evidence>
<protein>
    <submittedName>
        <fullName evidence="6">PT117 protein</fullName>
    </submittedName>
</protein>
<evidence type="ECO:0000313" key="7">
    <source>
        <dbReference type="Proteomes" id="UP001166093"/>
    </source>
</evidence>
<keyword evidence="4" id="KW-0496">Mitochondrion</keyword>
<evidence type="ECO:0000256" key="4">
    <source>
        <dbReference type="ARBA" id="ARBA00023128"/>
    </source>
</evidence>
<sequence length="79" mass="8936">MSTVSKVVLGVSLVLSLGTVAGVHIKQNLDRERLHEGVIRDLERQARKRENLRQLEEQISLTKELEMEREKRAAGAQTS</sequence>
<organism evidence="6 7">
    <name type="scientific">Polyodon spathula</name>
    <name type="common">North American paddlefish</name>
    <name type="synonym">Squalus spathula</name>
    <dbReference type="NCBI Taxonomy" id="7913"/>
    <lineage>
        <taxon>Eukaryota</taxon>
        <taxon>Metazoa</taxon>
        <taxon>Chordata</taxon>
        <taxon>Craniata</taxon>
        <taxon>Vertebrata</taxon>
        <taxon>Euteleostomi</taxon>
        <taxon>Actinopterygii</taxon>
        <taxon>Chondrostei</taxon>
        <taxon>Acipenseriformes</taxon>
        <taxon>Polyodontidae</taxon>
        <taxon>Polyodon</taxon>
    </lineage>
</organism>
<dbReference type="PANTHER" id="PTHR28163">
    <property type="entry name" value="PROTEIN PET117 HOMOLOG, MITOCHONDRIAL"/>
    <property type="match status" value="1"/>
</dbReference>
<comment type="subcellular location">
    <subcellularLocation>
        <location evidence="1">Mitochondrion</location>
    </subcellularLocation>
</comment>
<keyword evidence="5" id="KW-0732">Signal</keyword>
<feature type="non-terminal residue" evidence="6">
    <location>
        <position position="1"/>
    </location>
</feature>
<comment type="similarity">
    <text evidence="2">Belongs to the PET117 family.</text>
</comment>
<comment type="caution">
    <text evidence="6">The sequence shown here is derived from an EMBL/GenBank/DDBJ whole genome shotgun (WGS) entry which is preliminary data.</text>
</comment>
<name>A0ABS2XNT5_POLSP</name>
<feature type="signal peptide" evidence="5">
    <location>
        <begin position="1"/>
        <end position="22"/>
    </location>
</feature>
<feature type="non-terminal residue" evidence="6">
    <location>
        <position position="79"/>
    </location>
</feature>
<reference evidence="6" key="1">
    <citation type="journal article" date="2021" name="Cell">
        <title>Tracing the genetic footprints of vertebrate landing in non-teleost ray-finned fishes.</title>
        <authorList>
            <person name="Bi X."/>
            <person name="Wang K."/>
            <person name="Yang L."/>
            <person name="Pan H."/>
            <person name="Jiang H."/>
            <person name="Wei Q."/>
            <person name="Fang M."/>
            <person name="Yu H."/>
            <person name="Zhu C."/>
            <person name="Cai Y."/>
            <person name="He Y."/>
            <person name="Gan X."/>
            <person name="Zeng H."/>
            <person name="Yu D."/>
            <person name="Zhu Y."/>
            <person name="Jiang H."/>
            <person name="Qiu Q."/>
            <person name="Yang H."/>
            <person name="Zhang Y.E."/>
            <person name="Wang W."/>
            <person name="Zhu M."/>
            <person name="He S."/>
            <person name="Zhang G."/>
        </authorList>
    </citation>
    <scope>NUCLEOTIDE SEQUENCE</scope>
    <source>
        <strain evidence="6">Pddl_001</strain>
    </source>
</reference>
<gene>
    <name evidence="6" type="primary">Pet117</name>
    <name evidence="6" type="ORF">GTO93_0011061</name>
</gene>